<evidence type="ECO:0000256" key="5">
    <source>
        <dbReference type="ARBA" id="ARBA00022714"/>
    </source>
</evidence>
<dbReference type="SUPFAM" id="SSF53920">
    <property type="entry name" value="Fe-only hydrogenase"/>
    <property type="match status" value="1"/>
</dbReference>
<protein>
    <submittedName>
        <fullName evidence="17">Iron-only hydrogenase group A</fullName>
    </submittedName>
</protein>
<keyword evidence="11" id="KW-0520">NAD</keyword>
<evidence type="ECO:0000256" key="11">
    <source>
        <dbReference type="ARBA" id="ARBA00023027"/>
    </source>
</evidence>
<dbReference type="PROSITE" id="PS51379">
    <property type="entry name" value="4FE4S_FER_2"/>
    <property type="match status" value="2"/>
</dbReference>
<dbReference type="PROSITE" id="PS00198">
    <property type="entry name" value="4FE4S_FER_1"/>
    <property type="match status" value="1"/>
</dbReference>
<dbReference type="InterPro" id="IPR036991">
    <property type="entry name" value="Fe_hydrogenase_ssu_sf"/>
</dbReference>
<feature type="domain" description="4Fe-4S ferredoxin-type" evidence="15">
    <location>
        <begin position="136"/>
        <end position="166"/>
    </location>
</feature>
<evidence type="ECO:0000256" key="9">
    <source>
        <dbReference type="ARBA" id="ARBA00023004"/>
    </source>
</evidence>
<keyword evidence="9" id="KW-0408">Iron</keyword>
<comment type="similarity">
    <text evidence="3">Belongs to the complex I 75 kDa subunit family.</text>
</comment>
<evidence type="ECO:0000313" key="18">
    <source>
        <dbReference type="Proteomes" id="UP000245412"/>
    </source>
</evidence>
<evidence type="ECO:0000259" key="16">
    <source>
        <dbReference type="PROSITE" id="PS51839"/>
    </source>
</evidence>
<dbReference type="EMBL" id="QGGY01000005">
    <property type="protein sequence ID" value="PWJ76008.1"/>
    <property type="molecule type" value="Genomic_DNA"/>
</dbReference>
<evidence type="ECO:0000256" key="3">
    <source>
        <dbReference type="ARBA" id="ARBA00005404"/>
    </source>
</evidence>
<dbReference type="InterPro" id="IPR019574">
    <property type="entry name" value="NADH_UbQ_OxRdtase_Gsu_4Fe4S-bd"/>
</dbReference>
<keyword evidence="4" id="KW-0004">4Fe-4S</keyword>
<dbReference type="Pfam" id="PF13510">
    <property type="entry name" value="Fer2_4"/>
    <property type="match status" value="1"/>
</dbReference>
<dbReference type="FunFam" id="3.30.70.20:FF:000035">
    <property type="entry name" value="Iron hydrogenase 1"/>
    <property type="match status" value="1"/>
</dbReference>
<name>A0AB73T466_9FIRM</name>
<comment type="cofactor">
    <cofactor evidence="13">
        <name>[2Fe-2S] cluster</name>
        <dbReference type="ChEBI" id="CHEBI:190135"/>
    </cofactor>
</comment>
<dbReference type="GO" id="GO:0005506">
    <property type="term" value="F:iron ion binding"/>
    <property type="evidence" value="ECO:0007669"/>
    <property type="project" value="InterPro"/>
</dbReference>
<dbReference type="GO" id="GO:0008137">
    <property type="term" value="F:NADH dehydrogenase (ubiquinone) activity"/>
    <property type="evidence" value="ECO:0007669"/>
    <property type="project" value="InterPro"/>
</dbReference>
<evidence type="ECO:0000256" key="2">
    <source>
        <dbReference type="ARBA" id="ARBA00004370"/>
    </source>
</evidence>
<keyword evidence="8" id="KW-1278">Translocase</keyword>
<dbReference type="NCBIfam" id="TIGR02512">
    <property type="entry name" value="FeFe_hydrog_A"/>
    <property type="match status" value="1"/>
</dbReference>
<dbReference type="GO" id="GO:0051539">
    <property type="term" value="F:4 iron, 4 sulfur cluster binding"/>
    <property type="evidence" value="ECO:0007669"/>
    <property type="project" value="UniProtKB-KW"/>
</dbReference>
<keyword evidence="18" id="KW-1185">Reference proteome</keyword>
<dbReference type="InterPro" id="IPR000283">
    <property type="entry name" value="NADH_UbQ_OxRdtase_75kDa_su_CS"/>
</dbReference>
<accession>A0AB73T466</accession>
<evidence type="ECO:0000256" key="13">
    <source>
        <dbReference type="ARBA" id="ARBA00034078"/>
    </source>
</evidence>
<keyword evidence="5" id="KW-0001">2Fe-2S</keyword>
<keyword evidence="6" id="KW-0479">Metal-binding</keyword>
<evidence type="ECO:0000256" key="7">
    <source>
        <dbReference type="ARBA" id="ARBA00022737"/>
    </source>
</evidence>
<evidence type="ECO:0000256" key="6">
    <source>
        <dbReference type="ARBA" id="ARBA00022723"/>
    </source>
</evidence>
<comment type="subcellular location">
    <subcellularLocation>
        <location evidence="2">Membrane</location>
    </subcellularLocation>
</comment>
<dbReference type="InterPro" id="IPR049830">
    <property type="entry name" value="HndD"/>
</dbReference>
<gene>
    <name evidence="17" type="ORF">C7383_10542</name>
</gene>
<dbReference type="GO" id="GO:0008901">
    <property type="term" value="F:ferredoxin hydrogenase activity"/>
    <property type="evidence" value="ECO:0007669"/>
    <property type="project" value="InterPro"/>
</dbReference>
<dbReference type="InterPro" id="IPR017900">
    <property type="entry name" value="4Fe4S_Fe_S_CS"/>
</dbReference>
<dbReference type="InterPro" id="IPR036010">
    <property type="entry name" value="2Fe-2S_ferredoxin-like_sf"/>
</dbReference>
<evidence type="ECO:0000256" key="1">
    <source>
        <dbReference type="ARBA" id="ARBA00001966"/>
    </source>
</evidence>
<evidence type="ECO:0000313" key="17">
    <source>
        <dbReference type="EMBL" id="PWJ76008.1"/>
    </source>
</evidence>
<dbReference type="Gene3D" id="3.40.950.10">
    <property type="entry name" value="Fe-only Hydrogenase (Larger Subunit), Chain L, domain 3"/>
    <property type="match status" value="1"/>
</dbReference>
<dbReference type="Gene3D" id="3.10.20.740">
    <property type="match status" value="1"/>
</dbReference>
<keyword evidence="10" id="KW-0411">Iron-sulfur</keyword>
<dbReference type="AlphaFoldDB" id="A0AB73T466"/>
<dbReference type="SUPFAM" id="SSF54292">
    <property type="entry name" value="2Fe-2S ferredoxin-like"/>
    <property type="match status" value="1"/>
</dbReference>
<dbReference type="Pfam" id="PF02906">
    <property type="entry name" value="Fe_hyd_lg_C"/>
    <property type="match status" value="1"/>
</dbReference>
<dbReference type="SMART" id="SM00929">
    <property type="entry name" value="NADH-G_4Fe-4S_3"/>
    <property type="match status" value="1"/>
</dbReference>
<keyword evidence="7" id="KW-0677">Repeat</keyword>
<dbReference type="Pfam" id="PF02256">
    <property type="entry name" value="Fe_hyd_SSU"/>
    <property type="match status" value="1"/>
</dbReference>
<dbReference type="InterPro" id="IPR050340">
    <property type="entry name" value="Cytosolic_Fe-S_CAF"/>
</dbReference>
<dbReference type="PROSITE" id="PS51839">
    <property type="entry name" value="4FE4S_HC3"/>
    <property type="match status" value="1"/>
</dbReference>
<evidence type="ECO:0000256" key="12">
    <source>
        <dbReference type="ARBA" id="ARBA00023136"/>
    </source>
</evidence>
<dbReference type="PROSITE" id="PS00641">
    <property type="entry name" value="COMPLEX1_75K_1"/>
    <property type="match status" value="1"/>
</dbReference>
<evidence type="ECO:0000256" key="8">
    <source>
        <dbReference type="ARBA" id="ARBA00022967"/>
    </source>
</evidence>
<dbReference type="PANTHER" id="PTHR11615">
    <property type="entry name" value="NITRATE, FORMATE, IRON DEHYDROGENASE"/>
    <property type="match status" value="1"/>
</dbReference>
<dbReference type="InterPro" id="IPR003149">
    <property type="entry name" value="Fe_hydrogenase_ssu"/>
</dbReference>
<dbReference type="Pfam" id="PF10588">
    <property type="entry name" value="NADH-G_4Fe-4S_3"/>
    <property type="match status" value="1"/>
</dbReference>
<dbReference type="Gene3D" id="4.10.260.20">
    <property type="entry name" value="Iron hydrogenase, small subunit"/>
    <property type="match status" value="1"/>
</dbReference>
<feature type="domain" description="2Fe-2S ferredoxin-type" evidence="14">
    <location>
        <begin position="1"/>
        <end position="78"/>
    </location>
</feature>
<dbReference type="Gene3D" id="3.30.70.20">
    <property type="match status" value="1"/>
</dbReference>
<dbReference type="Pfam" id="PF12838">
    <property type="entry name" value="Fer4_7"/>
    <property type="match status" value="1"/>
</dbReference>
<organism evidence="17 18">
    <name type="scientific">Murimonas intestini</name>
    <dbReference type="NCBI Taxonomy" id="1337051"/>
    <lineage>
        <taxon>Bacteria</taxon>
        <taxon>Bacillati</taxon>
        <taxon>Bacillota</taxon>
        <taxon>Clostridia</taxon>
        <taxon>Lachnospirales</taxon>
        <taxon>Lachnospiraceae</taxon>
        <taxon>Murimonas</taxon>
    </lineage>
</organism>
<feature type="domain" description="4Fe-4S ferredoxin-type" evidence="15">
    <location>
        <begin position="179"/>
        <end position="208"/>
    </location>
</feature>
<sequence>MVKLTIDNRTVEVPEGTTILEAAKTAGIPVPTLCYLKDINEIGACRVCVVEIEGITRLVTACNNCVGEGMVIHTNSPKVRETRKTNVELILSQHDCSCPSCARSGNCNLQKIANDLGILEIPYDKKVSFTKWEKQFPLIRNYEKCIKCMRCIQVCDTVQSLNIWDIANTGSRTTVDVSKNRKITEADCALCGQCITHCPVGALRERDDTEKVFSALADPDKITVVQIAPAVRAAWGEPFGLEREFATVKRLVSAMRRMGFNYIFDTNFSADLTIMEEGSEFLKRLGNKDKETFPMFTSCCPGWVRFLKSQYPDMVPQLSTAKSPQQMFGAMAKSYYADLLGVDPENIFSVSVMPCLAKKHECDLPNMNDAGAGQDVDVVLTTREIDRMIRAEHIVPQELEEEEFDTPLGVGSGAGVIFGATGGVMEAALRSAYYLVTKTNPDPDAFKDVRGMDGWKEASFDLAGTPLKVAVVSGLGNTRRLIKALRKGKVSYDFVEVMACPGGCSGGGGQPINDGQELAGDRADVLYGLDKINEIRFSHENPSVQKCYECYLQRPLSHRSHELLHTDHNAWQMPGEEQ</sequence>
<dbReference type="GO" id="GO:0016020">
    <property type="term" value="C:membrane"/>
    <property type="evidence" value="ECO:0007669"/>
    <property type="project" value="UniProtKB-SubCell"/>
</dbReference>
<evidence type="ECO:0000259" key="15">
    <source>
        <dbReference type="PROSITE" id="PS51379"/>
    </source>
</evidence>
<evidence type="ECO:0000256" key="10">
    <source>
        <dbReference type="ARBA" id="ARBA00023014"/>
    </source>
</evidence>
<dbReference type="PROSITE" id="PS51085">
    <property type="entry name" value="2FE2S_FER_2"/>
    <property type="match status" value="1"/>
</dbReference>
<proteinExistence type="inferred from homology"/>
<comment type="cofactor">
    <cofactor evidence="1">
        <name>[4Fe-4S] cluster</name>
        <dbReference type="ChEBI" id="CHEBI:49883"/>
    </cofactor>
</comment>
<dbReference type="InterPro" id="IPR001041">
    <property type="entry name" value="2Fe-2S_ferredoxin-type"/>
</dbReference>
<dbReference type="CDD" id="cd00207">
    <property type="entry name" value="fer2"/>
    <property type="match status" value="1"/>
</dbReference>
<dbReference type="RefSeq" id="WP_109626078.1">
    <property type="nucleotide sequence ID" value="NZ_CABJAT010000005.1"/>
</dbReference>
<dbReference type="Proteomes" id="UP000245412">
    <property type="component" value="Unassembled WGS sequence"/>
</dbReference>
<dbReference type="InterPro" id="IPR013352">
    <property type="entry name" value="Fe_hydrogenase_subset"/>
</dbReference>
<dbReference type="GO" id="GO:0042773">
    <property type="term" value="P:ATP synthesis coupled electron transport"/>
    <property type="evidence" value="ECO:0007669"/>
    <property type="project" value="InterPro"/>
</dbReference>
<dbReference type="Gene3D" id="3.40.50.1780">
    <property type="match status" value="1"/>
</dbReference>
<dbReference type="SMART" id="SM00902">
    <property type="entry name" value="Fe_hyd_SSU"/>
    <property type="match status" value="1"/>
</dbReference>
<dbReference type="InterPro" id="IPR017896">
    <property type="entry name" value="4Fe4S_Fe-S-bd"/>
</dbReference>
<dbReference type="InterPro" id="IPR009016">
    <property type="entry name" value="Fe_hydrogenase"/>
</dbReference>
<dbReference type="SUPFAM" id="SSF54862">
    <property type="entry name" value="4Fe-4S ferredoxins"/>
    <property type="match status" value="1"/>
</dbReference>
<reference evidence="17 18" key="1">
    <citation type="submission" date="2018-05" db="EMBL/GenBank/DDBJ databases">
        <authorList>
            <person name="Goeker M."/>
            <person name="Huntemann M."/>
            <person name="Clum A."/>
            <person name="Pillay M."/>
            <person name="Palaniappan K."/>
            <person name="Varghese N."/>
            <person name="Mikhailova N."/>
            <person name="Stamatis D."/>
            <person name="Reddy T."/>
            <person name="Daum C."/>
            <person name="Shapiro N."/>
            <person name="Ivanova N."/>
            <person name="Kyrpides N."/>
            <person name="Woyke T."/>
        </authorList>
    </citation>
    <scope>NUCLEOTIDE SEQUENCE [LARGE SCALE GENOMIC DNA]</scope>
    <source>
        <strain evidence="17 18">DSM 26524</strain>
    </source>
</reference>
<dbReference type="NCBIfam" id="NF040763">
    <property type="entry name" value="FeFe_hydrog_A6"/>
    <property type="match status" value="1"/>
</dbReference>
<dbReference type="GO" id="GO:0051537">
    <property type="term" value="F:2 iron, 2 sulfur cluster binding"/>
    <property type="evidence" value="ECO:0007669"/>
    <property type="project" value="UniProtKB-KW"/>
</dbReference>
<dbReference type="FunFam" id="3.10.20.740:FF:000004">
    <property type="entry name" value="NADH-quinone oxidoreductase"/>
    <property type="match status" value="1"/>
</dbReference>
<comment type="caution">
    <text evidence="17">The sequence shown here is derived from an EMBL/GenBank/DDBJ whole genome shotgun (WGS) entry which is preliminary data.</text>
</comment>
<evidence type="ECO:0000256" key="4">
    <source>
        <dbReference type="ARBA" id="ARBA00022485"/>
    </source>
</evidence>
<keyword evidence="12" id="KW-0472">Membrane</keyword>
<dbReference type="InterPro" id="IPR004108">
    <property type="entry name" value="Fe_hydrogenase_lsu_C"/>
</dbReference>
<evidence type="ECO:0000259" key="14">
    <source>
        <dbReference type="PROSITE" id="PS51085"/>
    </source>
</evidence>
<feature type="domain" description="4Fe-4S His(Cys)3-ligated-type" evidence="16">
    <location>
        <begin position="78"/>
        <end position="117"/>
    </location>
</feature>